<dbReference type="PANTHER" id="PTHR11236">
    <property type="entry name" value="AMINOBENZOATE/ANTHRANILATE SYNTHASE"/>
    <property type="match status" value="1"/>
</dbReference>
<dbReference type="InterPro" id="IPR005801">
    <property type="entry name" value="ADC_synthase"/>
</dbReference>
<protein>
    <recommendedName>
        <fullName evidence="1">anthranilate synthase</fullName>
        <ecNumber evidence="1">4.1.3.27</ecNumber>
    </recommendedName>
</protein>
<dbReference type="EC" id="4.1.3.27" evidence="1"/>
<sequence>MNDALLSSLLTEPERVGPFALLVRGDRSREPMLEIYTGDALSCDRLDDIPLPPAGRAGRSAIAVVPYRQLVERGYAAVDDGEPLRVLHIEREQRIALDAALRDWPDVPIDVSDGQFDVEDAAYAEQVKRIVADEIGAGEGSNFVLKRTFRARLDNYSLVTALTAFGRLVRREVGAYWTFLVHTGDRTWIGASPERHVSVKAGTASMNPISGTYRYPPSGPTLSGIVEFLANKKESDELYMVVDEELKMMARFCTGGAKVIGPKLKEMSRLAHTEYVLEGETQADPRAILRETLFSPAVTGSPIENACRVIAKYEEAGRGYYAGVVALFGRDEQDRAELDSAILIRTADIDRNGALRVSVGATIVRHSDPDSEAAETRAKAQAVLNALGQTSTQDFSAHPLVRSALSDRNVGISDFWLSDAAKRTKAIPGLEGRKLLIIDAEDAFTSMLDHQLRAMGLTVSLARFDDERVRTGDWDLAVFGPGPGDPRSHTDVRVRTLRKALADALAKHRPFFAVCLSHQMLCLELGMPIARRDQPNQGVQHEIDYFGTRERVGFYNTFSATYGSDELWHDNEKVEVCRDARTNEVHALRGKGFSSIQFHAESVLTERGIGIVSEALLNVLSTQLEPVH</sequence>
<dbReference type="InterPro" id="IPR015890">
    <property type="entry name" value="Chorismate_C"/>
</dbReference>
<accession>A0A2N7VMH3</accession>
<dbReference type="RefSeq" id="WP_102646649.1">
    <property type="nucleotide sequence ID" value="NZ_PNYA01000015.1"/>
</dbReference>
<proteinExistence type="predicted"/>
<keyword evidence="2" id="KW-0315">Glutamine amidotransferase</keyword>
<dbReference type="OrthoDB" id="8594609at2"/>
<dbReference type="GO" id="GO:0000162">
    <property type="term" value="P:L-tryptophan biosynthetic process"/>
    <property type="evidence" value="ECO:0007669"/>
    <property type="project" value="TreeGrafter"/>
</dbReference>
<dbReference type="PRINTS" id="PR00097">
    <property type="entry name" value="ANTSNTHASEII"/>
</dbReference>
<gene>
    <name evidence="7" type="ORF">C0Z18_17315</name>
</gene>
<dbReference type="AlphaFoldDB" id="A0A2N7VMH3"/>
<comment type="catalytic activity">
    <reaction evidence="4">
        <text>chorismate + L-glutamine = anthranilate + pyruvate + L-glutamate + H(+)</text>
        <dbReference type="Rhea" id="RHEA:21732"/>
        <dbReference type="ChEBI" id="CHEBI:15361"/>
        <dbReference type="ChEBI" id="CHEBI:15378"/>
        <dbReference type="ChEBI" id="CHEBI:16567"/>
        <dbReference type="ChEBI" id="CHEBI:29748"/>
        <dbReference type="ChEBI" id="CHEBI:29985"/>
        <dbReference type="ChEBI" id="CHEBI:58359"/>
        <dbReference type="EC" id="4.1.3.27"/>
    </reaction>
</comment>
<dbReference type="InterPro" id="IPR029062">
    <property type="entry name" value="Class_I_gatase-like"/>
</dbReference>
<dbReference type="InterPro" id="IPR017926">
    <property type="entry name" value="GATASE"/>
</dbReference>
<keyword evidence="8" id="KW-1185">Reference proteome</keyword>
<evidence type="ECO:0000256" key="2">
    <source>
        <dbReference type="ARBA" id="ARBA00022962"/>
    </source>
</evidence>
<dbReference type="Gene3D" id="3.60.120.10">
    <property type="entry name" value="Anthranilate synthase"/>
    <property type="match status" value="1"/>
</dbReference>
<dbReference type="Pfam" id="PF00425">
    <property type="entry name" value="Chorismate_bind"/>
    <property type="match status" value="1"/>
</dbReference>
<feature type="domain" description="Glutamine amidotransferase" evidence="5">
    <location>
        <begin position="436"/>
        <end position="617"/>
    </location>
</feature>
<evidence type="ECO:0000256" key="1">
    <source>
        <dbReference type="ARBA" id="ARBA00012266"/>
    </source>
</evidence>
<dbReference type="Gene3D" id="3.40.50.880">
    <property type="match status" value="1"/>
</dbReference>
<dbReference type="PROSITE" id="PS51273">
    <property type="entry name" value="GATASE_TYPE_1"/>
    <property type="match status" value="1"/>
</dbReference>
<dbReference type="Proteomes" id="UP000235616">
    <property type="component" value="Unassembled WGS sequence"/>
</dbReference>
<dbReference type="SUPFAM" id="SSF56322">
    <property type="entry name" value="ADC synthase"/>
    <property type="match status" value="1"/>
</dbReference>
<name>A0A2N7VMH3_9BURK</name>
<evidence type="ECO:0000256" key="4">
    <source>
        <dbReference type="ARBA" id="ARBA00047683"/>
    </source>
</evidence>
<dbReference type="InterPro" id="IPR019999">
    <property type="entry name" value="Anth_synth_I-like"/>
</dbReference>
<evidence type="ECO:0000259" key="5">
    <source>
        <dbReference type="Pfam" id="PF00117"/>
    </source>
</evidence>
<keyword evidence="3" id="KW-0456">Lyase</keyword>
<dbReference type="PANTHER" id="PTHR11236:SF49">
    <property type="entry name" value="ANTHRANILATE SYNTHASE COMPONENT 1"/>
    <property type="match status" value="1"/>
</dbReference>
<dbReference type="GO" id="GO:0004049">
    <property type="term" value="F:anthranilate synthase activity"/>
    <property type="evidence" value="ECO:0007669"/>
    <property type="project" value="UniProtKB-EC"/>
</dbReference>
<dbReference type="SUPFAM" id="SSF52317">
    <property type="entry name" value="Class I glutamine amidotransferase-like"/>
    <property type="match status" value="1"/>
</dbReference>
<dbReference type="CDD" id="cd01743">
    <property type="entry name" value="GATase1_Anthranilate_Synthase"/>
    <property type="match status" value="1"/>
</dbReference>
<dbReference type="Pfam" id="PF00117">
    <property type="entry name" value="GATase"/>
    <property type="match status" value="1"/>
</dbReference>
<dbReference type="EMBL" id="PNYA01000015">
    <property type="protein sequence ID" value="PMS18336.1"/>
    <property type="molecule type" value="Genomic_DNA"/>
</dbReference>
<evidence type="ECO:0000313" key="8">
    <source>
        <dbReference type="Proteomes" id="UP000235616"/>
    </source>
</evidence>
<evidence type="ECO:0000256" key="3">
    <source>
        <dbReference type="ARBA" id="ARBA00023239"/>
    </source>
</evidence>
<feature type="domain" description="Chorismate-utilising enzyme C-terminal" evidence="6">
    <location>
        <begin position="121"/>
        <end position="379"/>
    </location>
</feature>
<organism evidence="7 8">
    <name type="scientific">Trinickia dabaoshanensis</name>
    <dbReference type="NCBI Taxonomy" id="564714"/>
    <lineage>
        <taxon>Bacteria</taxon>
        <taxon>Pseudomonadati</taxon>
        <taxon>Pseudomonadota</taxon>
        <taxon>Betaproteobacteria</taxon>
        <taxon>Burkholderiales</taxon>
        <taxon>Burkholderiaceae</taxon>
        <taxon>Trinickia</taxon>
    </lineage>
</organism>
<evidence type="ECO:0000313" key="7">
    <source>
        <dbReference type="EMBL" id="PMS18336.1"/>
    </source>
</evidence>
<reference evidence="7 8" key="1">
    <citation type="submission" date="2018-01" db="EMBL/GenBank/DDBJ databases">
        <title>Whole genome analyses suggest that Burkholderia sensu lato contains two further novel genera in the rhizoxinica-symbiotica group Mycetohabitans gen. nov., and Trinickia gen. nov.: implications for the evolution of diazotrophy and nodulation in the Burkholderiaceae.</title>
        <authorList>
            <person name="Estrada-de los Santos P."/>
            <person name="Palmer M."/>
            <person name="Chavez-Ramirez B."/>
            <person name="Beukes C."/>
            <person name="Steenkamp E.T."/>
            <person name="Hirsch A.M."/>
            <person name="Manyaka P."/>
            <person name="Maluk M."/>
            <person name="Lafos M."/>
            <person name="Crook M."/>
            <person name="Gross E."/>
            <person name="Simon M.F."/>
            <person name="Bueno dos Reis Junior F."/>
            <person name="Poole P.S."/>
            <person name="Venter S.N."/>
            <person name="James E.K."/>
        </authorList>
    </citation>
    <scope>NUCLEOTIDE SEQUENCE [LARGE SCALE GENOMIC DNA]</scope>
    <source>
        <strain evidence="7 8">GIMN1.004</strain>
    </source>
</reference>
<dbReference type="InterPro" id="IPR006221">
    <property type="entry name" value="TrpG/PapA_dom"/>
</dbReference>
<dbReference type="PRINTS" id="PR00096">
    <property type="entry name" value="GATASE"/>
</dbReference>
<comment type="caution">
    <text evidence="7">The sequence shown here is derived from an EMBL/GenBank/DDBJ whole genome shotgun (WGS) entry which is preliminary data.</text>
</comment>
<evidence type="ECO:0000259" key="6">
    <source>
        <dbReference type="Pfam" id="PF00425"/>
    </source>
</evidence>